<comment type="caution">
    <text evidence="2">The sequence shown here is derived from an EMBL/GenBank/DDBJ whole genome shotgun (WGS) entry which is preliminary data.</text>
</comment>
<proteinExistence type="predicted"/>
<feature type="compositionally biased region" description="Polar residues" evidence="1">
    <location>
        <begin position="100"/>
        <end position="121"/>
    </location>
</feature>
<accession>A0AA39UDU1</accession>
<organism evidence="2 3">
    <name type="scientific">Armillaria luteobubalina</name>
    <dbReference type="NCBI Taxonomy" id="153913"/>
    <lineage>
        <taxon>Eukaryota</taxon>
        <taxon>Fungi</taxon>
        <taxon>Dikarya</taxon>
        <taxon>Basidiomycota</taxon>
        <taxon>Agaricomycotina</taxon>
        <taxon>Agaricomycetes</taxon>
        <taxon>Agaricomycetidae</taxon>
        <taxon>Agaricales</taxon>
        <taxon>Marasmiineae</taxon>
        <taxon>Physalacriaceae</taxon>
        <taxon>Armillaria</taxon>
    </lineage>
</organism>
<keyword evidence="3" id="KW-1185">Reference proteome</keyword>
<name>A0AA39UDU1_9AGAR</name>
<gene>
    <name evidence="2" type="ORF">EDD18DRAFT_1362089</name>
</gene>
<dbReference type="Proteomes" id="UP001175228">
    <property type="component" value="Unassembled WGS sequence"/>
</dbReference>
<dbReference type="EMBL" id="JAUEPU010000060">
    <property type="protein sequence ID" value="KAK0483118.1"/>
    <property type="molecule type" value="Genomic_DNA"/>
</dbReference>
<evidence type="ECO:0000313" key="2">
    <source>
        <dbReference type="EMBL" id="KAK0483118.1"/>
    </source>
</evidence>
<reference evidence="2" key="1">
    <citation type="submission" date="2023-06" db="EMBL/GenBank/DDBJ databases">
        <authorList>
            <consortium name="Lawrence Berkeley National Laboratory"/>
            <person name="Ahrendt S."/>
            <person name="Sahu N."/>
            <person name="Indic B."/>
            <person name="Wong-Bajracharya J."/>
            <person name="Merenyi Z."/>
            <person name="Ke H.-M."/>
            <person name="Monk M."/>
            <person name="Kocsube S."/>
            <person name="Drula E."/>
            <person name="Lipzen A."/>
            <person name="Balint B."/>
            <person name="Henrissat B."/>
            <person name="Andreopoulos B."/>
            <person name="Martin F.M."/>
            <person name="Harder C.B."/>
            <person name="Rigling D."/>
            <person name="Ford K.L."/>
            <person name="Foster G.D."/>
            <person name="Pangilinan J."/>
            <person name="Papanicolaou A."/>
            <person name="Barry K."/>
            <person name="LaButti K."/>
            <person name="Viragh M."/>
            <person name="Koriabine M."/>
            <person name="Yan M."/>
            <person name="Riley R."/>
            <person name="Champramary S."/>
            <person name="Plett K.L."/>
            <person name="Tsai I.J."/>
            <person name="Slot J."/>
            <person name="Sipos G."/>
            <person name="Plett J."/>
            <person name="Nagy L.G."/>
            <person name="Grigoriev I.V."/>
        </authorList>
    </citation>
    <scope>NUCLEOTIDE SEQUENCE</scope>
    <source>
        <strain evidence="2">HWK02</strain>
    </source>
</reference>
<feature type="region of interest" description="Disordered" evidence="1">
    <location>
        <begin position="63"/>
        <end position="121"/>
    </location>
</feature>
<evidence type="ECO:0000256" key="1">
    <source>
        <dbReference type="SAM" id="MobiDB-lite"/>
    </source>
</evidence>
<evidence type="ECO:0000313" key="3">
    <source>
        <dbReference type="Proteomes" id="UP001175228"/>
    </source>
</evidence>
<dbReference type="AlphaFoldDB" id="A0AA39UDU1"/>
<protein>
    <submittedName>
        <fullName evidence="2">Uncharacterized protein</fullName>
    </submittedName>
</protein>
<sequence length="255" mass="27272">MASLTSPFAPRRPAPSAVSQTLASTDLIMSANNSSSLLAHHDIMLRSSPVSTQDMLVKLAPGPMALSDASTNDPPPSDTTPASPASSMASGEEVAMASRESPTNDLPQSHDTPASPASSMASVELHLTTKIAQPVGAARLNFEVLMGNMGWPKVQAELFRAAIKALAKQHLDQTVSVTEQPSDVIERVRDLAIEKYKEILDPFAGAPESHQGGIEWPIWQALIRSCKGFAAKEKREDEKILATKARRGAGRRMNV</sequence>